<proteinExistence type="predicted"/>
<name>F5IX52_9BACT</name>
<accession>F5IX52</accession>
<comment type="caution">
    <text evidence="1">The sequence shown here is derived from an EMBL/GenBank/DDBJ whole genome shotgun (WGS) entry which is preliminary data.</text>
</comment>
<protein>
    <submittedName>
        <fullName evidence="1">Uncharacterized protein</fullName>
    </submittedName>
</protein>
<dbReference type="Proteomes" id="UP000004913">
    <property type="component" value="Unassembled WGS sequence"/>
</dbReference>
<keyword evidence="2" id="KW-1185">Reference proteome</keyword>
<dbReference type="AlphaFoldDB" id="F5IX52"/>
<gene>
    <name evidence="1" type="ORF">HMPREF9455_01669</name>
</gene>
<dbReference type="HOGENOM" id="CLU_2081073_0_0_10"/>
<organism evidence="1 2">
    <name type="scientific">Dysgonomonas gadei ATCC BAA-286</name>
    <dbReference type="NCBI Taxonomy" id="742766"/>
    <lineage>
        <taxon>Bacteria</taxon>
        <taxon>Pseudomonadati</taxon>
        <taxon>Bacteroidota</taxon>
        <taxon>Bacteroidia</taxon>
        <taxon>Bacteroidales</taxon>
        <taxon>Dysgonomonadaceae</taxon>
        <taxon>Dysgonomonas</taxon>
    </lineage>
</organism>
<dbReference type="EMBL" id="ADLV01000018">
    <property type="protein sequence ID" value="EGK02399.1"/>
    <property type="molecule type" value="Genomic_DNA"/>
</dbReference>
<reference evidence="1 2" key="1">
    <citation type="submission" date="2011-04" db="EMBL/GenBank/DDBJ databases">
        <title>The Genome Sequence of Dysgonomonas gadei ATCC BAA-286.</title>
        <authorList>
            <consortium name="The Broad Institute Genome Sequencing Platform"/>
            <person name="Earl A."/>
            <person name="Ward D."/>
            <person name="Feldgarden M."/>
            <person name="Gevers D."/>
            <person name="Pudlo N."/>
            <person name="Martens E."/>
            <person name="Allen-Vercoe E."/>
            <person name="Young S.K."/>
            <person name="Zeng Q."/>
            <person name="Gargeya S."/>
            <person name="Fitzgerald M."/>
            <person name="Haas B."/>
            <person name="Abouelleil A."/>
            <person name="Alvarado L."/>
            <person name="Arachchi H.M."/>
            <person name="Berlin A."/>
            <person name="Brown A."/>
            <person name="Chapman S.B."/>
            <person name="Chen Z."/>
            <person name="Dunbar C."/>
            <person name="Freedman E."/>
            <person name="Gearin G."/>
            <person name="Gellesch M."/>
            <person name="Goldberg J."/>
            <person name="Griggs A."/>
            <person name="Gujja S."/>
            <person name="Heiman D."/>
            <person name="Howarth C."/>
            <person name="Larson L."/>
            <person name="Lui A."/>
            <person name="MacDonald P.J.P."/>
            <person name="Mehta T."/>
            <person name="Montmayeur A."/>
            <person name="Murphy C."/>
            <person name="Neiman D."/>
            <person name="Pearson M."/>
            <person name="Priest M."/>
            <person name="Roberts A."/>
            <person name="Saif S."/>
            <person name="Shea T."/>
            <person name="Shenoy N."/>
            <person name="Sisk P."/>
            <person name="Stolte C."/>
            <person name="Sykes S."/>
            <person name="Yandava C."/>
            <person name="Wortman J."/>
            <person name="Nusbaum C."/>
            <person name="Birren B."/>
        </authorList>
    </citation>
    <scope>NUCLEOTIDE SEQUENCE [LARGE SCALE GENOMIC DNA]</scope>
    <source>
        <strain evidence="1 2">ATCC BAA-286</strain>
    </source>
</reference>
<evidence type="ECO:0000313" key="1">
    <source>
        <dbReference type="EMBL" id="EGK02399.1"/>
    </source>
</evidence>
<evidence type="ECO:0000313" key="2">
    <source>
        <dbReference type="Proteomes" id="UP000004913"/>
    </source>
</evidence>
<sequence>MNITIQLDTISCIYFIIKYVYVCVRVIKLTEQEKENLEHLYKTSDNSVVRRRCLSLLLSNDNHSMKTICSITKVGRTSLYYFFNSWEQSPEEEKFNTLSIAKGRGAKVKLFGVKDQL</sequence>